<evidence type="ECO:0000256" key="1">
    <source>
        <dbReference type="SAM" id="Phobius"/>
    </source>
</evidence>
<proteinExistence type="predicted"/>
<protein>
    <submittedName>
        <fullName evidence="2">Uncharacterized protein</fullName>
    </submittedName>
</protein>
<dbReference type="RefSeq" id="WP_213109093.1">
    <property type="nucleotide sequence ID" value="NZ_JAGYPJ010000001.1"/>
</dbReference>
<sequence>MDLWVTLGLFGVLASIASFLIYFIIAGMDMDSIKRIDEVPPKTFDQ</sequence>
<keyword evidence="3" id="KW-1185">Reference proteome</keyword>
<organism evidence="2 3">
    <name type="scientific">Lederbergia citrisecunda</name>
    <dbReference type="NCBI Taxonomy" id="2833583"/>
    <lineage>
        <taxon>Bacteria</taxon>
        <taxon>Bacillati</taxon>
        <taxon>Bacillota</taxon>
        <taxon>Bacilli</taxon>
        <taxon>Bacillales</taxon>
        <taxon>Bacillaceae</taxon>
        <taxon>Lederbergia</taxon>
    </lineage>
</organism>
<evidence type="ECO:0000313" key="3">
    <source>
        <dbReference type="Proteomes" id="UP000682713"/>
    </source>
</evidence>
<keyword evidence="1" id="KW-0472">Membrane</keyword>
<comment type="caution">
    <text evidence="2">The sequence shown here is derived from an EMBL/GenBank/DDBJ whole genome shotgun (WGS) entry which is preliminary data.</text>
</comment>
<feature type="transmembrane region" description="Helical" evidence="1">
    <location>
        <begin position="6"/>
        <end position="25"/>
    </location>
</feature>
<dbReference type="EMBL" id="JAGYPJ010000001">
    <property type="protein sequence ID" value="MBS4198320.1"/>
    <property type="molecule type" value="Genomic_DNA"/>
</dbReference>
<accession>A0A942YK77</accession>
<dbReference type="AlphaFoldDB" id="A0A942YK77"/>
<reference evidence="2 3" key="1">
    <citation type="submission" date="2021-05" db="EMBL/GenBank/DDBJ databases">
        <title>Novel Bacillus species.</title>
        <authorList>
            <person name="Liu G."/>
        </authorList>
    </citation>
    <scope>NUCLEOTIDE SEQUENCE [LARGE SCALE GENOMIC DNA]</scope>
    <source>
        <strain evidence="2 3">FJAT-49732</strain>
    </source>
</reference>
<name>A0A942YK77_9BACI</name>
<gene>
    <name evidence="2" type="ORF">KHA93_01425</name>
</gene>
<evidence type="ECO:0000313" key="2">
    <source>
        <dbReference type="EMBL" id="MBS4198320.1"/>
    </source>
</evidence>
<keyword evidence="1" id="KW-1133">Transmembrane helix</keyword>
<dbReference type="Proteomes" id="UP000682713">
    <property type="component" value="Unassembled WGS sequence"/>
</dbReference>
<keyword evidence="1" id="KW-0812">Transmembrane</keyword>